<comment type="caution">
    <text evidence="4">The sequence shown here is derived from an EMBL/GenBank/DDBJ whole genome shotgun (WGS) entry which is preliminary data.</text>
</comment>
<evidence type="ECO:0000313" key="5">
    <source>
        <dbReference type="Proteomes" id="UP001603857"/>
    </source>
</evidence>
<organism evidence="4 5">
    <name type="scientific">Flemingia macrophylla</name>
    <dbReference type="NCBI Taxonomy" id="520843"/>
    <lineage>
        <taxon>Eukaryota</taxon>
        <taxon>Viridiplantae</taxon>
        <taxon>Streptophyta</taxon>
        <taxon>Embryophyta</taxon>
        <taxon>Tracheophyta</taxon>
        <taxon>Spermatophyta</taxon>
        <taxon>Magnoliopsida</taxon>
        <taxon>eudicotyledons</taxon>
        <taxon>Gunneridae</taxon>
        <taxon>Pentapetalae</taxon>
        <taxon>rosids</taxon>
        <taxon>fabids</taxon>
        <taxon>Fabales</taxon>
        <taxon>Fabaceae</taxon>
        <taxon>Papilionoideae</taxon>
        <taxon>50 kb inversion clade</taxon>
        <taxon>NPAAA clade</taxon>
        <taxon>indigoferoid/millettioid clade</taxon>
        <taxon>Phaseoleae</taxon>
        <taxon>Flemingia</taxon>
    </lineage>
</organism>
<dbReference type="EMBL" id="JBGMDY010000009">
    <property type="protein sequence ID" value="KAL2323175.1"/>
    <property type="molecule type" value="Genomic_DNA"/>
</dbReference>
<keyword evidence="3" id="KW-0012">Acyltransferase</keyword>
<keyword evidence="5" id="KW-1185">Reference proteome</keyword>
<name>A0ABD1LI06_9FABA</name>
<dbReference type="Gene3D" id="3.30.559.10">
    <property type="entry name" value="Chloramphenicol acetyltransferase-like domain"/>
    <property type="match status" value="2"/>
</dbReference>
<protein>
    <submittedName>
        <fullName evidence="4">Uncharacterized protein</fullName>
    </submittedName>
</protein>
<evidence type="ECO:0000256" key="3">
    <source>
        <dbReference type="ARBA" id="ARBA00023315"/>
    </source>
</evidence>
<proteinExistence type="inferred from homology"/>
<sequence>MPMVLFYSANSTQATTDITHQRIKQLKESLSQVLPLFYPFAGRIKDKVTIVCNDEGVHFTEAKVSCSLSEFFNQPNLPSLLYKLIPDQAINEASTEGYTTMAKVTCFACGGMVIATLISHMVADAVGASFFLNSWSSNSRIGDFQHGFEFPNFDTPFPRNNACPQGTNSEIFMDKFLNENKLATRRILFDAEAISRLKAQGSSLTVKNPSRVAVVASLLCKCATKAYNANSGLKRPTLITFPVNMRRRATPNFSNSCMGNFSWMGMALMSANDELSDLVIKFREAVNLIDSDFVKTLQGEEGFVKFCEISKHVIETASKGAMMGTNGVNHINYTSLCNLGLYDVDFGWGKPIWVPVVSENDNFLIFMDTPSGKGIEAWVYLNEDKMAILQQDNELLMFATMDPNPMQLKDYVSHA</sequence>
<comment type="similarity">
    <text evidence="1">Belongs to the plant acyltransferase family.</text>
</comment>
<evidence type="ECO:0000313" key="4">
    <source>
        <dbReference type="EMBL" id="KAL2323175.1"/>
    </source>
</evidence>
<reference evidence="4 5" key="1">
    <citation type="submission" date="2024-08" db="EMBL/GenBank/DDBJ databases">
        <title>Insights into the chromosomal genome structure of Flemingia macrophylla.</title>
        <authorList>
            <person name="Ding Y."/>
            <person name="Zhao Y."/>
            <person name="Bi W."/>
            <person name="Wu M."/>
            <person name="Zhao G."/>
            <person name="Gong Y."/>
            <person name="Li W."/>
            <person name="Zhang P."/>
        </authorList>
    </citation>
    <scope>NUCLEOTIDE SEQUENCE [LARGE SCALE GENOMIC DNA]</scope>
    <source>
        <strain evidence="4">DYQJB</strain>
        <tissue evidence="4">Leaf</tissue>
    </source>
</reference>
<dbReference type="PANTHER" id="PTHR31623:SF33">
    <property type="entry name" value="STEMMADENINE O-ACETYLTRANSFERASE-LIKE"/>
    <property type="match status" value="1"/>
</dbReference>
<accession>A0ABD1LI06</accession>
<dbReference type="AlphaFoldDB" id="A0ABD1LI06"/>
<evidence type="ECO:0000256" key="1">
    <source>
        <dbReference type="ARBA" id="ARBA00009861"/>
    </source>
</evidence>
<dbReference type="GO" id="GO:0016746">
    <property type="term" value="F:acyltransferase activity"/>
    <property type="evidence" value="ECO:0007669"/>
    <property type="project" value="UniProtKB-KW"/>
</dbReference>
<evidence type="ECO:0000256" key="2">
    <source>
        <dbReference type="ARBA" id="ARBA00022679"/>
    </source>
</evidence>
<dbReference type="InterPro" id="IPR023213">
    <property type="entry name" value="CAT-like_dom_sf"/>
</dbReference>
<dbReference type="PANTHER" id="PTHR31623">
    <property type="entry name" value="F21J9.9"/>
    <property type="match status" value="1"/>
</dbReference>
<dbReference type="Proteomes" id="UP001603857">
    <property type="component" value="Unassembled WGS sequence"/>
</dbReference>
<gene>
    <name evidence="4" type="ORF">Fmac_027554</name>
</gene>
<keyword evidence="2" id="KW-0808">Transferase</keyword>
<dbReference type="Pfam" id="PF02458">
    <property type="entry name" value="Transferase"/>
    <property type="match status" value="1"/>
</dbReference>